<dbReference type="AlphaFoldDB" id="A0A1A9UDX6"/>
<keyword evidence="1" id="KW-0812">Transmembrane</keyword>
<feature type="transmembrane region" description="Helical" evidence="1">
    <location>
        <begin position="207"/>
        <end position="223"/>
    </location>
</feature>
<dbReference type="VEuPathDB" id="VectorBase:GAUT001485"/>
<organism evidence="2 3">
    <name type="scientific">Glossina austeni</name>
    <name type="common">Savannah tsetse fly</name>
    <dbReference type="NCBI Taxonomy" id="7395"/>
    <lineage>
        <taxon>Eukaryota</taxon>
        <taxon>Metazoa</taxon>
        <taxon>Ecdysozoa</taxon>
        <taxon>Arthropoda</taxon>
        <taxon>Hexapoda</taxon>
        <taxon>Insecta</taxon>
        <taxon>Pterygota</taxon>
        <taxon>Neoptera</taxon>
        <taxon>Endopterygota</taxon>
        <taxon>Diptera</taxon>
        <taxon>Brachycera</taxon>
        <taxon>Muscomorpha</taxon>
        <taxon>Hippoboscoidea</taxon>
        <taxon>Glossinidae</taxon>
        <taxon>Glossina</taxon>
    </lineage>
</organism>
<dbReference type="Proteomes" id="UP000078200">
    <property type="component" value="Unassembled WGS sequence"/>
</dbReference>
<feature type="transmembrane region" description="Helical" evidence="1">
    <location>
        <begin position="93"/>
        <end position="114"/>
    </location>
</feature>
<keyword evidence="1" id="KW-1133">Transmembrane helix</keyword>
<sequence length="233" mass="26304">MVEFVIIVAEAKDLLNNFRIIIFWCIYASAYLCLNDRRLNGIIVLVNSRLSPAKISSMQRLIRNVKCVSVFAESYIELFIQLQFYMDLKLLRITANGSITFFILTAYIGVNIGYTRAKNISPNVFEFRFCLQVPLNGILWMFHNSLNGTKLAKEELQGCSPDIKYFSLSIEAQSNYINIVINTTATAAAVAAAAAAAAVGNNKMNRILSITFLCYYFLFYFLLDETFDLKANG</sequence>
<evidence type="ECO:0000313" key="3">
    <source>
        <dbReference type="Proteomes" id="UP000078200"/>
    </source>
</evidence>
<accession>A0A1A9UDX6</accession>
<feature type="transmembrane region" description="Helical" evidence="1">
    <location>
        <begin position="18"/>
        <end position="34"/>
    </location>
</feature>
<dbReference type="EnsemblMetazoa" id="GAUT001485-RA">
    <property type="protein sequence ID" value="GAUT001485-PA"/>
    <property type="gene ID" value="GAUT001485"/>
</dbReference>
<protein>
    <submittedName>
        <fullName evidence="2">Uncharacterized protein</fullName>
    </submittedName>
</protein>
<reference evidence="2" key="1">
    <citation type="submission" date="2020-05" db="UniProtKB">
        <authorList>
            <consortium name="EnsemblMetazoa"/>
        </authorList>
    </citation>
    <scope>IDENTIFICATION</scope>
    <source>
        <strain evidence="2">TTRI</strain>
    </source>
</reference>
<name>A0A1A9UDX6_GLOAU</name>
<feature type="transmembrane region" description="Helical" evidence="1">
    <location>
        <begin position="176"/>
        <end position="200"/>
    </location>
</feature>
<keyword evidence="1" id="KW-0472">Membrane</keyword>
<evidence type="ECO:0000256" key="1">
    <source>
        <dbReference type="SAM" id="Phobius"/>
    </source>
</evidence>
<evidence type="ECO:0000313" key="2">
    <source>
        <dbReference type="EnsemblMetazoa" id="GAUT001485-PA"/>
    </source>
</evidence>
<proteinExistence type="predicted"/>
<keyword evidence="3" id="KW-1185">Reference proteome</keyword>